<evidence type="ECO:0000313" key="1">
    <source>
        <dbReference type="EMBL" id="APW99377.1"/>
    </source>
</evidence>
<dbReference type="AlphaFoldDB" id="A0A1P8LUB2"/>
<evidence type="ECO:0008006" key="3">
    <source>
        <dbReference type="Google" id="ProtNLM"/>
    </source>
</evidence>
<reference evidence="1 2" key="1">
    <citation type="journal article" date="2011" name="J. Bacteriol.">
        <title>Genome sequence of Halobiforma lacisalsi AJ5, an extremely halophilic archaeon which harbors a bop gene.</title>
        <authorList>
            <person name="Jiang X."/>
            <person name="Wang S."/>
            <person name="Cheng H."/>
            <person name="Huo Y."/>
            <person name="Zhang X."/>
            <person name="Zhu X."/>
            <person name="Han X."/>
            <person name="Ni P."/>
            <person name="Wu M."/>
        </authorList>
    </citation>
    <scope>NUCLEOTIDE SEQUENCE [LARGE SCALE GENOMIC DNA]</scope>
    <source>
        <strain evidence="1 2">AJ5</strain>
    </source>
</reference>
<dbReference type="Proteomes" id="UP000186547">
    <property type="component" value="Chromosome"/>
</dbReference>
<evidence type="ECO:0000313" key="2">
    <source>
        <dbReference type="Proteomes" id="UP000186547"/>
    </source>
</evidence>
<dbReference type="EMBL" id="CP019285">
    <property type="protein sequence ID" value="APW99377.1"/>
    <property type="molecule type" value="Genomic_DNA"/>
</dbReference>
<sequence>MKQRHSASWMEQLDDRILEHLDEEPWSSVSVMASRSCFRASKARIRERCQMLARAGLIAPVHHDMYEITTWGIRYLEGEIDADHQPRPVA</sequence>
<proteinExistence type="predicted"/>
<organism evidence="1 2">
    <name type="scientific">Natronobacterium lacisalsi AJ5</name>
    <dbReference type="NCBI Taxonomy" id="358396"/>
    <lineage>
        <taxon>Archaea</taxon>
        <taxon>Methanobacteriati</taxon>
        <taxon>Methanobacteriota</taxon>
        <taxon>Stenosarchaea group</taxon>
        <taxon>Halobacteria</taxon>
        <taxon>Halobacteriales</taxon>
        <taxon>Natrialbaceae</taxon>
        <taxon>Natronobacterium</taxon>
    </lineage>
</organism>
<dbReference type="InterPro" id="IPR036388">
    <property type="entry name" value="WH-like_DNA-bd_sf"/>
</dbReference>
<dbReference type="KEGG" id="hlc:CHINAEXTREME17070"/>
<dbReference type="Gene3D" id="1.10.10.10">
    <property type="entry name" value="Winged helix-like DNA-binding domain superfamily/Winged helix DNA-binding domain"/>
    <property type="match status" value="1"/>
</dbReference>
<name>A0A1P8LUB2_NATLA</name>
<accession>A0A1P8LUB2</accession>
<gene>
    <name evidence="1" type="ORF">CHINAEXTREME_17070</name>
</gene>
<protein>
    <recommendedName>
        <fullName evidence="3">Winged helix-turn-helix domain-containing protein</fullName>
    </recommendedName>
</protein>